<gene>
    <name evidence="3" type="ORF">DERYTH_LOCUS15567</name>
</gene>
<evidence type="ECO:0000259" key="2">
    <source>
        <dbReference type="Pfam" id="PF16503"/>
    </source>
</evidence>
<dbReference type="AlphaFoldDB" id="A0A9N9NGN5"/>
<dbReference type="SUPFAM" id="SSF52402">
    <property type="entry name" value="Adenine nucleotide alpha hydrolases-like"/>
    <property type="match status" value="1"/>
</dbReference>
<sequence>TVKRIQQQYDLPLKIVSYSELYGWSTFCGVFRRQALDRGAVILDVDHIVTGHNADDITETVLMNILRGDIARLPRCVRLEMEVYEDQNRLNTLMKKKSLCMLTLRSSIIFRLSVYTHQNAYRGHVRTFIKDLRPSAIIAFEIKNGVKLPVQGVCKRCGYMSSNELCKACMLLEGLNRGLPKLGIGKNFK</sequence>
<dbReference type="GO" id="GO:0002144">
    <property type="term" value="C:cytosolic tRNA wobble base thiouridylase complex"/>
    <property type="evidence" value="ECO:0007669"/>
    <property type="project" value="TreeGrafter"/>
</dbReference>
<dbReference type="PANTHER" id="PTHR11807:SF12">
    <property type="entry name" value="CYTOPLASMIC TRNA 2-THIOLATION PROTEIN 1"/>
    <property type="match status" value="1"/>
</dbReference>
<comment type="caution">
    <text evidence="3">The sequence shown here is derived from an EMBL/GenBank/DDBJ whole genome shotgun (WGS) entry which is preliminary data.</text>
</comment>
<dbReference type="PANTHER" id="PTHR11807">
    <property type="entry name" value="ATPASES OF THE PP SUPERFAMILY-RELATED"/>
    <property type="match status" value="1"/>
</dbReference>
<accession>A0A9N9NGN5</accession>
<organism evidence="3 4">
    <name type="scientific">Dentiscutata erythropus</name>
    <dbReference type="NCBI Taxonomy" id="1348616"/>
    <lineage>
        <taxon>Eukaryota</taxon>
        <taxon>Fungi</taxon>
        <taxon>Fungi incertae sedis</taxon>
        <taxon>Mucoromycota</taxon>
        <taxon>Glomeromycotina</taxon>
        <taxon>Glomeromycetes</taxon>
        <taxon>Diversisporales</taxon>
        <taxon>Gigasporaceae</taxon>
        <taxon>Dentiscutata</taxon>
    </lineage>
</organism>
<protein>
    <submittedName>
        <fullName evidence="3">2226_t:CDS:1</fullName>
    </submittedName>
</protein>
<keyword evidence="1" id="KW-0808">Transferase</keyword>
<evidence type="ECO:0000313" key="4">
    <source>
        <dbReference type="Proteomes" id="UP000789405"/>
    </source>
</evidence>
<dbReference type="GO" id="GO:0000049">
    <property type="term" value="F:tRNA binding"/>
    <property type="evidence" value="ECO:0007669"/>
    <property type="project" value="TreeGrafter"/>
</dbReference>
<dbReference type="GO" id="GO:0016740">
    <property type="term" value="F:transferase activity"/>
    <property type="evidence" value="ECO:0007669"/>
    <property type="project" value="UniProtKB-KW"/>
</dbReference>
<dbReference type="Gene3D" id="3.40.50.620">
    <property type="entry name" value="HUPs"/>
    <property type="match status" value="1"/>
</dbReference>
<reference evidence="3" key="1">
    <citation type="submission" date="2021-06" db="EMBL/GenBank/DDBJ databases">
        <authorList>
            <person name="Kallberg Y."/>
            <person name="Tangrot J."/>
            <person name="Rosling A."/>
        </authorList>
    </citation>
    <scope>NUCLEOTIDE SEQUENCE</scope>
    <source>
        <strain evidence="3">MA453B</strain>
    </source>
</reference>
<dbReference type="GO" id="GO:0005739">
    <property type="term" value="C:mitochondrion"/>
    <property type="evidence" value="ECO:0007669"/>
    <property type="project" value="TreeGrafter"/>
</dbReference>
<dbReference type="Pfam" id="PF16503">
    <property type="entry name" value="zn-ribbon_14"/>
    <property type="match status" value="1"/>
</dbReference>
<dbReference type="InterPro" id="IPR014729">
    <property type="entry name" value="Rossmann-like_a/b/a_fold"/>
</dbReference>
<evidence type="ECO:0000256" key="1">
    <source>
        <dbReference type="ARBA" id="ARBA00022679"/>
    </source>
</evidence>
<dbReference type="Proteomes" id="UP000789405">
    <property type="component" value="Unassembled WGS sequence"/>
</dbReference>
<feature type="domain" description="Cytoplasmic tRNA 2-thiolation protein 1 C-terminal" evidence="2">
    <location>
        <begin position="153"/>
        <end position="182"/>
    </location>
</feature>
<feature type="non-terminal residue" evidence="3">
    <location>
        <position position="189"/>
    </location>
</feature>
<proteinExistence type="predicted"/>
<dbReference type="EMBL" id="CAJVPY010012728">
    <property type="protein sequence ID" value="CAG8736039.1"/>
    <property type="molecule type" value="Genomic_DNA"/>
</dbReference>
<keyword evidence="4" id="KW-1185">Reference proteome</keyword>
<dbReference type="InterPro" id="IPR032442">
    <property type="entry name" value="CTU1_C"/>
</dbReference>
<dbReference type="OrthoDB" id="198857at2759"/>
<dbReference type="GO" id="GO:0002143">
    <property type="term" value="P:tRNA wobble position uridine thiolation"/>
    <property type="evidence" value="ECO:0007669"/>
    <property type="project" value="TreeGrafter"/>
</dbReference>
<name>A0A9N9NGN5_9GLOM</name>
<evidence type="ECO:0000313" key="3">
    <source>
        <dbReference type="EMBL" id="CAG8736039.1"/>
    </source>
</evidence>